<evidence type="ECO:0000313" key="2">
    <source>
        <dbReference type="Proteomes" id="UP000256686"/>
    </source>
</evidence>
<name>A0A3D9C875_9FLAO</name>
<proteinExistence type="predicted"/>
<dbReference type="Proteomes" id="UP000256686">
    <property type="component" value="Unassembled WGS sequence"/>
</dbReference>
<gene>
    <name evidence="1" type="ORF">DRF65_12150</name>
</gene>
<dbReference type="RefSeq" id="WP_115971029.1">
    <property type="nucleotide sequence ID" value="NZ_QNVT01000010.1"/>
</dbReference>
<dbReference type="EMBL" id="QNVT01000010">
    <property type="protein sequence ID" value="REC62090.1"/>
    <property type="molecule type" value="Genomic_DNA"/>
</dbReference>
<accession>A0A3D9C875</accession>
<keyword evidence="2" id="KW-1185">Reference proteome</keyword>
<reference evidence="2" key="1">
    <citation type="submission" date="2018-06" db="EMBL/GenBank/DDBJ databases">
        <authorList>
            <person name="Lum Nde A."/>
            <person name="Hugo C."/>
        </authorList>
    </citation>
    <scope>NUCLEOTIDE SEQUENCE [LARGE SCALE GENOMIC DNA]</scope>
    <source>
        <strain evidence="2">1_F178</strain>
    </source>
</reference>
<evidence type="ECO:0000313" key="1">
    <source>
        <dbReference type="EMBL" id="REC62090.1"/>
    </source>
</evidence>
<organism evidence="1 2">
    <name type="scientific">Chryseobacterium pennae</name>
    <dbReference type="NCBI Taxonomy" id="2258962"/>
    <lineage>
        <taxon>Bacteria</taxon>
        <taxon>Pseudomonadati</taxon>
        <taxon>Bacteroidota</taxon>
        <taxon>Flavobacteriia</taxon>
        <taxon>Flavobacteriales</taxon>
        <taxon>Weeksellaceae</taxon>
        <taxon>Chryseobacterium group</taxon>
        <taxon>Chryseobacterium</taxon>
    </lineage>
</organism>
<dbReference type="AlphaFoldDB" id="A0A3D9C875"/>
<protein>
    <submittedName>
        <fullName evidence="1">Uncharacterized protein</fullName>
    </submittedName>
</protein>
<sequence length="150" mass="17571">MEIVRDIVCQVYAGEKSKNIIDLVLDTFIPDYEKLNTDYTFPPNNKDYVFTTEIEMINYFIENKGLNQTFYWNKSLHNRYKIMVGANITDDDKLVMSLTLDASLETGEEYLNKLKEVLQSNIGVISFVNPVDYENGEDFVLRYQKSTHYH</sequence>
<comment type="caution">
    <text evidence="1">The sequence shown here is derived from an EMBL/GenBank/DDBJ whole genome shotgun (WGS) entry which is preliminary data.</text>
</comment>